<keyword evidence="5 11" id="KW-0418">Kinase</keyword>
<organism evidence="11 12">
    <name type="scientific">Streblomastix strix</name>
    <dbReference type="NCBI Taxonomy" id="222440"/>
    <lineage>
        <taxon>Eukaryota</taxon>
        <taxon>Metamonada</taxon>
        <taxon>Preaxostyla</taxon>
        <taxon>Oxymonadida</taxon>
        <taxon>Streblomastigidae</taxon>
        <taxon>Streblomastix</taxon>
    </lineage>
</organism>
<dbReference type="PANTHER" id="PTHR44899:SF10">
    <property type="entry name" value="NIMA-RELATED KINASE 2"/>
    <property type="match status" value="1"/>
</dbReference>
<keyword evidence="3" id="KW-0808">Transferase</keyword>
<feature type="coiled-coil region" evidence="9">
    <location>
        <begin position="262"/>
        <end position="310"/>
    </location>
</feature>
<evidence type="ECO:0000256" key="9">
    <source>
        <dbReference type="SAM" id="Coils"/>
    </source>
</evidence>
<evidence type="ECO:0000259" key="10">
    <source>
        <dbReference type="PROSITE" id="PS50011"/>
    </source>
</evidence>
<evidence type="ECO:0000256" key="7">
    <source>
        <dbReference type="ARBA" id="ARBA00047899"/>
    </source>
</evidence>
<sequence>MSKSQDQVPDTHKYEDYDILEDLTTGAFGRVLKVQLKEKPVKPEIMKCLRYLNAKDKKAADEEVAMLKLAGSKHTVRFVELFIHDINLCIIMEFCEGGNLREMIEKMKTMPLKERKEKCQIIFFQVLMGLKHLHSLKIVHRDLKPENIFLDKDGNAKTGDFGLAEKIASRSQIYAAGTQDYQAPEAVNFNKMSELSDIWALAVIIIELLTGKHPYAGRYSRETVANISSGKFAPLPDYIKGEMKEMLIDMLNPDPIKRPTAVQLLDSDLMQLIQRIEIEKEEKEKVSQRANQTEAQLNNLVQRIEELERPSTELQNIAQELKQPIVGSEDEVQQILNKQEDLLKSIIDVMSDNIDVEFRKRYFKAGVVDSLIYIINTYQLDKITLNHMECIRSLLLPNKEIIQLFVEKNPFPGMIRLLDQTEQEIKNYAYAILSIILMFGFDESKINNPCPYFDAIQSCGGIDKIMELFRNKDYEIQTKVVLMNIILILFKDRELSNQQMRQRIVA</sequence>
<dbReference type="InterPro" id="IPR011009">
    <property type="entry name" value="Kinase-like_dom_sf"/>
</dbReference>
<dbReference type="PROSITE" id="PS00108">
    <property type="entry name" value="PROTEIN_KINASE_ST"/>
    <property type="match status" value="1"/>
</dbReference>
<keyword evidence="9" id="KW-0175">Coiled coil</keyword>
<dbReference type="GO" id="GO:0004674">
    <property type="term" value="F:protein serine/threonine kinase activity"/>
    <property type="evidence" value="ECO:0007669"/>
    <property type="project" value="UniProtKB-KW"/>
</dbReference>
<dbReference type="OrthoDB" id="4062651at2759"/>
<accession>A0A5J4WTJ4</accession>
<dbReference type="InterPro" id="IPR011989">
    <property type="entry name" value="ARM-like"/>
</dbReference>
<evidence type="ECO:0000256" key="2">
    <source>
        <dbReference type="ARBA" id="ARBA00022527"/>
    </source>
</evidence>
<evidence type="ECO:0000256" key="6">
    <source>
        <dbReference type="ARBA" id="ARBA00022840"/>
    </source>
</evidence>
<keyword evidence="2" id="KW-0723">Serine/threonine-protein kinase</keyword>
<dbReference type="Proteomes" id="UP000324800">
    <property type="component" value="Unassembled WGS sequence"/>
</dbReference>
<dbReference type="SMART" id="SM00220">
    <property type="entry name" value="S_TKc"/>
    <property type="match status" value="1"/>
</dbReference>
<dbReference type="PANTHER" id="PTHR44899">
    <property type="entry name" value="CAMK FAMILY PROTEIN KINASE"/>
    <property type="match status" value="1"/>
</dbReference>
<dbReference type="EMBL" id="SNRW01001076">
    <property type="protein sequence ID" value="KAA6397902.1"/>
    <property type="molecule type" value="Genomic_DNA"/>
</dbReference>
<dbReference type="GO" id="GO:0005524">
    <property type="term" value="F:ATP binding"/>
    <property type="evidence" value="ECO:0007669"/>
    <property type="project" value="UniProtKB-KW"/>
</dbReference>
<dbReference type="Gene3D" id="1.10.510.10">
    <property type="entry name" value="Transferase(Phosphotransferase) domain 1"/>
    <property type="match status" value="1"/>
</dbReference>
<dbReference type="InterPro" id="IPR000719">
    <property type="entry name" value="Prot_kinase_dom"/>
</dbReference>
<dbReference type="InterPro" id="IPR008271">
    <property type="entry name" value="Ser/Thr_kinase_AS"/>
</dbReference>
<dbReference type="PROSITE" id="PS50011">
    <property type="entry name" value="PROTEIN_KINASE_DOM"/>
    <property type="match status" value="1"/>
</dbReference>
<comment type="catalytic activity">
    <reaction evidence="7">
        <text>L-threonyl-[protein] + ATP = O-phospho-L-threonyl-[protein] + ADP + H(+)</text>
        <dbReference type="Rhea" id="RHEA:46608"/>
        <dbReference type="Rhea" id="RHEA-COMP:11060"/>
        <dbReference type="Rhea" id="RHEA-COMP:11605"/>
        <dbReference type="ChEBI" id="CHEBI:15378"/>
        <dbReference type="ChEBI" id="CHEBI:30013"/>
        <dbReference type="ChEBI" id="CHEBI:30616"/>
        <dbReference type="ChEBI" id="CHEBI:61977"/>
        <dbReference type="ChEBI" id="CHEBI:456216"/>
        <dbReference type="EC" id="2.7.11.1"/>
    </reaction>
</comment>
<dbReference type="EC" id="2.7.11.1" evidence="1"/>
<dbReference type="Pfam" id="PF00069">
    <property type="entry name" value="Pkinase"/>
    <property type="match status" value="1"/>
</dbReference>
<dbReference type="SUPFAM" id="SSF48371">
    <property type="entry name" value="ARM repeat"/>
    <property type="match status" value="1"/>
</dbReference>
<evidence type="ECO:0000256" key="1">
    <source>
        <dbReference type="ARBA" id="ARBA00012513"/>
    </source>
</evidence>
<dbReference type="InterPro" id="IPR016024">
    <property type="entry name" value="ARM-type_fold"/>
</dbReference>
<dbReference type="Gene3D" id="1.25.10.10">
    <property type="entry name" value="Leucine-rich Repeat Variant"/>
    <property type="match status" value="1"/>
</dbReference>
<name>A0A5J4WTJ4_9EUKA</name>
<feature type="domain" description="Protein kinase" evidence="10">
    <location>
        <begin position="17"/>
        <end position="270"/>
    </location>
</feature>
<keyword evidence="4" id="KW-0547">Nucleotide-binding</keyword>
<dbReference type="InterPro" id="IPR051131">
    <property type="entry name" value="NEK_Ser/Thr_kinase_NIMA"/>
</dbReference>
<dbReference type="AlphaFoldDB" id="A0A5J4WTJ4"/>
<feature type="non-terminal residue" evidence="11">
    <location>
        <position position="506"/>
    </location>
</feature>
<protein>
    <recommendedName>
        <fullName evidence="1">non-specific serine/threonine protein kinase</fullName>
        <ecNumber evidence="1">2.7.11.1</ecNumber>
    </recommendedName>
</protein>
<comment type="caution">
    <text evidence="11">The sequence shown here is derived from an EMBL/GenBank/DDBJ whole genome shotgun (WGS) entry which is preliminary data.</text>
</comment>
<proteinExistence type="predicted"/>
<evidence type="ECO:0000313" key="11">
    <source>
        <dbReference type="EMBL" id="KAA6397902.1"/>
    </source>
</evidence>
<comment type="catalytic activity">
    <reaction evidence="8">
        <text>L-seryl-[protein] + ATP = O-phospho-L-seryl-[protein] + ADP + H(+)</text>
        <dbReference type="Rhea" id="RHEA:17989"/>
        <dbReference type="Rhea" id="RHEA-COMP:9863"/>
        <dbReference type="Rhea" id="RHEA-COMP:11604"/>
        <dbReference type="ChEBI" id="CHEBI:15378"/>
        <dbReference type="ChEBI" id="CHEBI:29999"/>
        <dbReference type="ChEBI" id="CHEBI:30616"/>
        <dbReference type="ChEBI" id="CHEBI:83421"/>
        <dbReference type="ChEBI" id="CHEBI:456216"/>
        <dbReference type="EC" id="2.7.11.1"/>
    </reaction>
</comment>
<evidence type="ECO:0000256" key="8">
    <source>
        <dbReference type="ARBA" id="ARBA00048679"/>
    </source>
</evidence>
<evidence type="ECO:0000256" key="5">
    <source>
        <dbReference type="ARBA" id="ARBA00022777"/>
    </source>
</evidence>
<reference evidence="11 12" key="1">
    <citation type="submission" date="2019-03" db="EMBL/GenBank/DDBJ databases">
        <title>Single cell metagenomics reveals metabolic interactions within the superorganism composed of flagellate Streblomastix strix and complex community of Bacteroidetes bacteria on its surface.</title>
        <authorList>
            <person name="Treitli S.C."/>
            <person name="Kolisko M."/>
            <person name="Husnik F."/>
            <person name="Keeling P."/>
            <person name="Hampl V."/>
        </authorList>
    </citation>
    <scope>NUCLEOTIDE SEQUENCE [LARGE SCALE GENOMIC DNA]</scope>
    <source>
        <strain evidence="11">ST1C</strain>
    </source>
</reference>
<keyword evidence="6" id="KW-0067">ATP-binding</keyword>
<evidence type="ECO:0000313" key="12">
    <source>
        <dbReference type="Proteomes" id="UP000324800"/>
    </source>
</evidence>
<evidence type="ECO:0000256" key="4">
    <source>
        <dbReference type="ARBA" id="ARBA00022741"/>
    </source>
</evidence>
<evidence type="ECO:0000256" key="3">
    <source>
        <dbReference type="ARBA" id="ARBA00022679"/>
    </source>
</evidence>
<gene>
    <name evidence="11" type="ORF">EZS28_006568</name>
</gene>
<dbReference type="SUPFAM" id="SSF56112">
    <property type="entry name" value="Protein kinase-like (PK-like)"/>
    <property type="match status" value="1"/>
</dbReference>